<dbReference type="AGR" id="Xenbase:XB-GENE-1006847"/>
<feature type="compositionally biased region" description="Basic and acidic residues" evidence="3">
    <location>
        <begin position="1644"/>
        <end position="1657"/>
    </location>
</feature>
<evidence type="ECO:0000259" key="4">
    <source>
        <dbReference type="PROSITE" id="PS50106"/>
    </source>
</evidence>
<feature type="region of interest" description="Disordered" evidence="3">
    <location>
        <begin position="1241"/>
        <end position="1269"/>
    </location>
</feature>
<feature type="region of interest" description="Disordered" evidence="3">
    <location>
        <begin position="505"/>
        <end position="535"/>
    </location>
</feature>
<dbReference type="GeneID" id="448336"/>
<dbReference type="CDD" id="cd00136">
    <property type="entry name" value="PDZ_canonical"/>
    <property type="match status" value="1"/>
</dbReference>
<dbReference type="Gene3D" id="2.30.42.10">
    <property type="match status" value="1"/>
</dbReference>
<evidence type="ECO:0000256" key="3">
    <source>
        <dbReference type="SAM" id="MobiDB-lite"/>
    </source>
</evidence>
<dbReference type="RefSeq" id="XP_012823671.2">
    <property type="nucleotide sequence ID" value="XM_012968217.3"/>
</dbReference>
<feature type="region of interest" description="Disordered" evidence="3">
    <location>
        <begin position="1604"/>
        <end position="1661"/>
    </location>
</feature>
<feature type="compositionally biased region" description="Basic and acidic residues" evidence="3">
    <location>
        <begin position="1861"/>
        <end position="1876"/>
    </location>
</feature>
<dbReference type="OMA" id="EMKLPRM"/>
<evidence type="ECO:0000256" key="1">
    <source>
        <dbReference type="ARBA" id="ARBA00004123"/>
    </source>
</evidence>
<proteinExistence type="predicted"/>
<dbReference type="InterPro" id="IPR001478">
    <property type="entry name" value="PDZ"/>
</dbReference>
<name>A0A8J0SSR6_XENTR</name>
<feature type="compositionally biased region" description="Polar residues" evidence="3">
    <location>
        <begin position="2144"/>
        <end position="2153"/>
    </location>
</feature>
<dbReference type="SUPFAM" id="SSF50156">
    <property type="entry name" value="PDZ domain-like"/>
    <property type="match status" value="1"/>
</dbReference>
<feature type="domain" description="PDZ" evidence="4">
    <location>
        <begin position="106"/>
        <end position="173"/>
    </location>
</feature>
<dbReference type="PROSITE" id="PS50106">
    <property type="entry name" value="PDZ"/>
    <property type="match status" value="1"/>
</dbReference>
<keyword evidence="2" id="KW-0539">Nucleus</keyword>
<dbReference type="GO" id="GO:0005737">
    <property type="term" value="C:cytoplasm"/>
    <property type="evidence" value="ECO:0000318"/>
    <property type="project" value="GO_Central"/>
</dbReference>
<feature type="region of interest" description="Disordered" evidence="3">
    <location>
        <begin position="2132"/>
        <end position="2153"/>
    </location>
</feature>
<organism evidence="5 6">
    <name type="scientific">Xenopus tropicalis</name>
    <name type="common">Western clawed frog</name>
    <name type="synonym">Silurana tropicalis</name>
    <dbReference type="NCBI Taxonomy" id="8364"/>
    <lineage>
        <taxon>Eukaryota</taxon>
        <taxon>Metazoa</taxon>
        <taxon>Chordata</taxon>
        <taxon>Craniata</taxon>
        <taxon>Vertebrata</taxon>
        <taxon>Euteleostomi</taxon>
        <taxon>Amphibia</taxon>
        <taxon>Batrachia</taxon>
        <taxon>Anura</taxon>
        <taxon>Pipoidea</taxon>
        <taxon>Pipidae</taxon>
        <taxon>Xenopodinae</taxon>
        <taxon>Xenopus</taxon>
        <taxon>Silurana</taxon>
    </lineage>
</organism>
<accession>A0A8J0SSR6</accession>
<evidence type="ECO:0000313" key="6">
    <source>
        <dbReference type="RefSeq" id="XP_012823671.2"/>
    </source>
</evidence>
<feature type="region of interest" description="Disordered" evidence="3">
    <location>
        <begin position="1989"/>
        <end position="2031"/>
    </location>
</feature>
<dbReference type="InterPro" id="IPR036034">
    <property type="entry name" value="PDZ_sf"/>
</dbReference>
<sequence length="2283" mass="248693">MPLWKGADEKTAKIHVSSKECETSPGKVREKFSHLKQRSPPAGQPHLSQEETEVIEQAAQKEKLHAELKKVLLLKGQKASVEQEPAKMETPIKITEEKLKASEMVEVIVETEAKAGMSGIVVSGGGKEGLIIRDVVKDSPAAKTLPLLEGDQLLSAHVFFENVRYEDALKILQCVEPYKVSFCLKRAVQSSDVTVSPTSGSVEVKGPKPKMPKMTVKSLTSLKKKKKKEPSQVKGYEEVSIEAHKGAEISVGSMDIPPVDVEFSFPKFSKLIKTKGAVETTTDIKSAEVSAKISTAEEKRLKIKFPRLRVKDAASGVKVTATKASTAVEEKEKETSKFGFSVPKIGKPKVDVVVPKTEVELSPPKLEMEGKMIKAPQVEIDIPLPSGKAETSDISATERVKMAILNTTATIPDIEINVPTSQVEVEARTGKLGTPQISNIAICLPSLEKESYVAIEGVSKAEIKLPSVEIATPKLDEFTLTKTEGKAKAEPSDSGKIFQIKIPHIGLPSKSPEDDLDTKKHDQKKPSEDKFKMPSMKCPEIGSIVSKGKVEGDISEKKPAMKLPSLDISAPKVDFDINIPKGKLDSEIHIGLDAAAPAIPDVTLKMPTITPSKTGMKVREAYTESPKLKTGKMQADIKTGTTESESSLEIPDVTLQMPKISIPFLGTKAETEPPHAEVKTGKIAGESPDIKLKGPKIKLPSFGISLSKEKSDISLPEKHISEKEFETETEGKPKIPLIKVPSVDISLPKVPDIHLVKHDVTLPTFKTDIKAPEIEVPEGGELQLKMPKISIPKFDLSAKVEKPLSSSPKVAKHDKKTDTKISEVDLAAKGDKMTFSKVDISLPKIKAGDWDILSSKTDVDISVDKPKLGMKIPKVVSDAIAFNGIAEPKVVITSVKVPDLEIVTPRVDVDLTMPKVKAEASECLIKEPECNLQLPKLNLPKLSDVAKDMAVELDVPKITGDVSFSQLAAHLKGPEIEGMDVVDAGAKISLPKALLGFGKSTEDQVSKVTGVELKEKTDLKVHKERADAQEKDVTIKLPSVQLPSVEITTPKIPDIDIGANIPKVGIEVPSTEERTTGAPSDKDVKKSTKFSFHKLGISGPKIKKGVEVETKASHVEGEIEMPLKGPKVKMPKFGITFPKAKHDLDTDISKSSKKKADVSVCQDDDSSGGKIKLPSVKLPSVDILTPKVEVDIGVSKEDTPLVTDKPAYISTDIPDIKFNLPKFSLPKFGSKIKGGEMDFAMESSKSGEKTSPAKVSRGDVDGSSSDKTGKELKMKMPAIKLPSFGISKKGTGISEANLEVALPECKIQKSKDHEKESKVETDVKETNGKTTFMKMPTFKMSPKIKEPDVSLGMKGSKEDLHLPDVHVKVPHIALPSIGIKSDKSVDVPLIKSEAKIAEWVQEKEIHLTEKIKMPSLEVSAPQEIQSLQISVPCVKADVCTSLSEVDLLGTKAHEGDIKLPKLTTFNVSAPSVELDISLPKTLEHKPDLALEKSEMGLKIPQVELPKLGEYGKDGFGVIETESAKYKTSETEGKLKIKMPHVDISVPKIKPDEEDIPFIEGEIKMHGYDFESRSKEETFSLPSVELPKMSTPKIRAPELELDISLSKEGDRDAEISSPEGRPSDLKFKMPKIKLPKFSGSTGVEESAKVDAKTSKTEESAGSGITGFKLKLPKLHVGSLRAKEVDEASMEIESDEKIIKKQDKKATDHEDSEDSRGFKIKMPSFGISKDSTDTCTEPLHSAPDGAELKFKMPKVTIPDVGFSGSKAGDNEKTLEKEHIKTDVDKEVKTKGSNSTTVDNLEMDLGLKLPKVKMPSIGMSVRKADDDVNMSHEGDKEAKKPLFKVPDLEISTSKMKARAEYDVDGTLEHSLSKEKEMVSKKKLSNKISEDSKDFESSDEDSGKKYKVKLPKFAISLPKAVHGDVEISAPKLKSEGKESEAFLKGKSLEHDNQTGKKVKKGFFSVGKNKEKHFALLMPDVDASLEREGPEIKIKMPRIKMKPSFGMSRGKGKEVNGEFDSSAKEDTDIDISHDGMTKSSKIKFPKLGFSNKTNSGDININGLNGETDVSAPNGAQDGMVKIGKIKLPKVEFSSPHKVKETDGEMNLKLVKAEEQDSKEEGKENTLTTKFKSPKITFSGFKKKDKGEEQLSSPTRTELTTLENIKEGEGKTGRAKISLGFLSGRSKGEYTVDNSGIKQEKGSMVEAKEKSVMYNLPKLSLSSKAGTEGEVNTEIVDENSQEGIKISLPKVGFTTQDEEQRVEEELTGGILQITKMKQVKTVTEKTLAL</sequence>
<reference evidence="6" key="1">
    <citation type="submission" date="2025-08" db="UniProtKB">
        <authorList>
            <consortium name="RefSeq"/>
        </authorList>
    </citation>
    <scope>IDENTIFICATION</scope>
    <source>
        <strain evidence="6">Nigerian</strain>
        <tissue evidence="6">Liver and blood</tissue>
    </source>
</reference>
<feature type="compositionally biased region" description="Basic and acidic residues" evidence="3">
    <location>
        <begin position="1604"/>
        <end position="1613"/>
    </location>
</feature>
<dbReference type="GO" id="GO:0005634">
    <property type="term" value="C:nucleus"/>
    <property type="evidence" value="ECO:0000318"/>
    <property type="project" value="GO_Central"/>
</dbReference>
<feature type="compositionally biased region" description="Basic and acidic residues" evidence="3">
    <location>
        <begin position="511"/>
        <end position="532"/>
    </location>
</feature>
<feature type="compositionally biased region" description="Basic and acidic residues" evidence="3">
    <location>
        <begin position="2006"/>
        <end position="2031"/>
    </location>
</feature>
<gene>
    <name evidence="6 7" type="primary">prx</name>
    <name evidence="6" type="synonym">xprx</name>
</gene>
<dbReference type="PANTHER" id="PTHR23348">
    <property type="entry name" value="PERIAXIN/AHNAK"/>
    <property type="match status" value="1"/>
</dbReference>
<dbReference type="GO" id="GO:0043484">
    <property type="term" value="P:regulation of RNA splicing"/>
    <property type="evidence" value="ECO:0000318"/>
    <property type="project" value="GO_Central"/>
</dbReference>
<dbReference type="Xenbase" id="XB-GENE-1006847">
    <property type="gene designation" value="prx"/>
</dbReference>
<dbReference type="GO" id="GO:0032287">
    <property type="term" value="P:peripheral nervous system myelin maintenance"/>
    <property type="evidence" value="ECO:0000318"/>
    <property type="project" value="GO_Central"/>
</dbReference>
<evidence type="ECO:0000313" key="5">
    <source>
        <dbReference type="Proteomes" id="UP000008143"/>
    </source>
</evidence>
<dbReference type="CTD" id="57716"/>
<dbReference type="Proteomes" id="UP000008143">
    <property type="component" value="Chromosome 8"/>
</dbReference>
<feature type="region of interest" description="Disordered" evidence="3">
    <location>
        <begin position="1861"/>
        <end position="1899"/>
    </location>
</feature>
<dbReference type="InterPro" id="IPR052082">
    <property type="entry name" value="Myelin_sheath_structural"/>
</dbReference>
<keyword evidence="5" id="KW-1185">Reference proteome</keyword>
<dbReference type="SMART" id="SM00228">
    <property type="entry name" value="PDZ"/>
    <property type="match status" value="1"/>
</dbReference>
<comment type="subcellular location">
    <subcellularLocation>
        <location evidence="1">Nucleus</location>
    </subcellularLocation>
</comment>
<feature type="region of interest" description="Disordered" evidence="3">
    <location>
        <begin position="1680"/>
        <end position="1745"/>
    </location>
</feature>
<protein>
    <submittedName>
        <fullName evidence="6">Periaxin isoform X1</fullName>
    </submittedName>
</protein>
<feature type="region of interest" description="Disordered" evidence="3">
    <location>
        <begin position="615"/>
        <end position="647"/>
    </location>
</feature>
<evidence type="ECO:0000256" key="2">
    <source>
        <dbReference type="ARBA" id="ARBA00023242"/>
    </source>
</evidence>
<dbReference type="PANTHER" id="PTHR23348:SF42">
    <property type="entry name" value="PERIAXIN"/>
    <property type="match status" value="1"/>
</dbReference>
<feature type="compositionally biased region" description="Basic and acidic residues" evidence="3">
    <location>
        <begin position="1"/>
        <end position="33"/>
    </location>
</feature>
<feature type="compositionally biased region" description="Basic and acidic residues" evidence="3">
    <location>
        <begin position="1693"/>
        <end position="1715"/>
    </location>
</feature>
<feature type="compositionally biased region" description="Basic and acidic residues" evidence="3">
    <location>
        <begin position="1884"/>
        <end position="1899"/>
    </location>
</feature>
<evidence type="ECO:0000313" key="7">
    <source>
        <dbReference type="Xenbase" id="XB-GENE-1006847"/>
    </source>
</evidence>
<feature type="region of interest" description="Disordered" evidence="3">
    <location>
        <begin position="1"/>
        <end position="52"/>
    </location>
</feature>
<dbReference type="OrthoDB" id="8058206at2759"/>